<protein>
    <submittedName>
        <fullName evidence="1">Uncharacterized protein</fullName>
    </submittedName>
</protein>
<keyword evidence="2" id="KW-1185">Reference proteome</keyword>
<evidence type="ECO:0000313" key="1">
    <source>
        <dbReference type="EMBL" id="BBI54239.1"/>
    </source>
</evidence>
<proteinExistence type="predicted"/>
<dbReference type="Proteomes" id="UP000289555">
    <property type="component" value="Chromosome"/>
</dbReference>
<gene>
    <name evidence="1" type="ORF">HORIV_66600</name>
</gene>
<organism evidence="1 2">
    <name type="scientific">Vreelandella olivaria</name>
    <dbReference type="NCBI Taxonomy" id="390919"/>
    <lineage>
        <taxon>Bacteria</taxon>
        <taxon>Pseudomonadati</taxon>
        <taxon>Pseudomonadota</taxon>
        <taxon>Gammaproteobacteria</taxon>
        <taxon>Oceanospirillales</taxon>
        <taxon>Halomonadaceae</taxon>
        <taxon>Vreelandella</taxon>
    </lineage>
</organism>
<accession>A0ABN5X4Q6</accession>
<reference evidence="2" key="1">
    <citation type="journal article" date="2019" name="Microbiol. Resour. Announc.">
        <title>Complete Genome Sequence of Halomonas olivaria, a Moderately Halophilic Bacterium Isolated from Olive Processing Effluents, Obtained by Nanopore Sequencing.</title>
        <authorList>
            <person name="Nagata S."/>
            <person name="Ii K.M."/>
            <person name="Tsukimi T."/>
            <person name="Miura M.C."/>
            <person name="Galipon J."/>
            <person name="Arakawa K."/>
        </authorList>
    </citation>
    <scope>NUCLEOTIDE SEQUENCE [LARGE SCALE GENOMIC DNA]</scope>
    <source>
        <strain evidence="2">TYRC17</strain>
    </source>
</reference>
<dbReference type="EMBL" id="AP019416">
    <property type="protein sequence ID" value="BBI54239.1"/>
    <property type="molecule type" value="Genomic_DNA"/>
</dbReference>
<name>A0ABN5X4Q6_9GAMM</name>
<sequence>MVNESAVFETHLSRARLEINLLSKEKPPAALRETIHVVFEDGHTFDAVAFGLFFTPVPSTFVASVIENLGILLGTQRLFDGHMVVDKKCRGT</sequence>
<evidence type="ECO:0000313" key="2">
    <source>
        <dbReference type="Proteomes" id="UP000289555"/>
    </source>
</evidence>